<feature type="transmembrane region" description="Helical" evidence="15">
    <location>
        <begin position="167"/>
        <end position="193"/>
    </location>
</feature>
<dbReference type="PANTHER" id="PTHR22683">
    <property type="entry name" value="SPORULATION PROTEIN RELATED"/>
    <property type="match status" value="1"/>
</dbReference>
<dbReference type="GO" id="GO:0005524">
    <property type="term" value="F:ATP binding"/>
    <property type="evidence" value="ECO:0007669"/>
    <property type="project" value="UniProtKB-UniRule"/>
</dbReference>
<dbReference type="SMART" id="SM00843">
    <property type="entry name" value="Ftsk_gamma"/>
    <property type="match status" value="1"/>
</dbReference>
<keyword evidence="7" id="KW-0159">Chromosome partition</keyword>
<dbReference type="InterPro" id="IPR025199">
    <property type="entry name" value="FtsK_4TM"/>
</dbReference>
<dbReference type="Pfam" id="PF13491">
    <property type="entry name" value="FtsK_4TM"/>
    <property type="match status" value="1"/>
</dbReference>
<evidence type="ECO:0000256" key="9">
    <source>
        <dbReference type="ARBA" id="ARBA00022989"/>
    </source>
</evidence>
<evidence type="ECO:0000256" key="2">
    <source>
        <dbReference type="ARBA" id="ARBA00006474"/>
    </source>
</evidence>
<dbReference type="Gene3D" id="1.10.10.10">
    <property type="entry name" value="Winged helix-like DNA-binding domain superfamily/Winged helix DNA-binding domain"/>
    <property type="match status" value="1"/>
</dbReference>
<dbReference type="SUPFAM" id="SSF46785">
    <property type="entry name" value="Winged helix' DNA-binding domain"/>
    <property type="match status" value="1"/>
</dbReference>
<dbReference type="PANTHER" id="PTHR22683:SF41">
    <property type="entry name" value="DNA TRANSLOCASE FTSK"/>
    <property type="match status" value="1"/>
</dbReference>
<evidence type="ECO:0000256" key="4">
    <source>
        <dbReference type="ARBA" id="ARBA00022618"/>
    </source>
</evidence>
<dbReference type="InterPro" id="IPR036390">
    <property type="entry name" value="WH_DNA-bd_sf"/>
</dbReference>
<keyword evidence="8 13" id="KW-0067">ATP-binding</keyword>
<dbReference type="InterPro" id="IPR018541">
    <property type="entry name" value="Ftsk_gamma"/>
</dbReference>
<evidence type="ECO:0000256" key="3">
    <source>
        <dbReference type="ARBA" id="ARBA00022475"/>
    </source>
</evidence>
<feature type="domain" description="FtsK" evidence="16">
    <location>
        <begin position="479"/>
        <end position="684"/>
    </location>
</feature>
<evidence type="ECO:0000256" key="6">
    <source>
        <dbReference type="ARBA" id="ARBA00022741"/>
    </source>
</evidence>
<keyword evidence="10" id="KW-0238">DNA-binding</keyword>
<dbReference type="InterPro" id="IPR041027">
    <property type="entry name" value="FtsK_alpha"/>
</dbReference>
<dbReference type="Gene3D" id="3.30.980.40">
    <property type="match status" value="1"/>
</dbReference>
<protein>
    <submittedName>
        <fullName evidence="17">DNA translocase FtsK</fullName>
    </submittedName>
</protein>
<name>A0A174BT45_BACUN</name>
<dbReference type="AlphaFoldDB" id="A0A174BT45"/>
<dbReference type="InterPro" id="IPR050206">
    <property type="entry name" value="FtsK/SpoIIIE/SftA"/>
</dbReference>
<dbReference type="Pfam" id="PF09397">
    <property type="entry name" value="FtsK_gamma"/>
    <property type="match status" value="1"/>
</dbReference>
<dbReference type="Pfam" id="PF01580">
    <property type="entry name" value="FtsK_SpoIIIE"/>
    <property type="match status" value="1"/>
</dbReference>
<evidence type="ECO:0000256" key="1">
    <source>
        <dbReference type="ARBA" id="ARBA00004651"/>
    </source>
</evidence>
<dbReference type="GO" id="GO:0051301">
    <property type="term" value="P:cell division"/>
    <property type="evidence" value="ECO:0007669"/>
    <property type="project" value="UniProtKB-KW"/>
</dbReference>
<sequence length="834" mass="92464">MAKKNSTAKDTELSLSFFGKVAALFRSETVHFVIGLVLVIFSVYLLLAFSSFFFTGAADQSIIDGGSAQELISTNNGVKNYAGSRGAQLASYLINDCFGVSSFLILVFLAVAGLKLMRVRVVRLWKWFIGCSLMLVWFSVFFGFVFVDQYKDSFLYLGGMHGYNVSNWLVSQVGVPGVWLLLLVTAICFLIYLSARTVIWLRRLFSLSFLKRKEKAESVQGETPEEFKTSWGAKEKAAAPTPEAAEPEKVLEKEEEIATEEEEPESLNEITLDLGGSDGKIKPAKSADEDVTMTFETPVPEPVPPFREQPVEKEPAFQVEKAEEEEYVGTEKEPYNPRLDLENYHYPTIDLMKHYDDNGPTIDMVEQNANKDKIINTLRSFGIEISTIKATVGPTVTLYEITPEQGVRISKIRGLEDDIALSLSALGIRIIAPIPGKGTIGIEVPNSNPKIVSGQSIIGSKKFQESTYDLPIALGKTITNEVFMVDLCKMPHVLVAGATGQGKSVGLNAIITSLLYKKHPAELKFVLVDPKKVEFSIYSVIEHHFLAKLPDGEDAIITDVTKVVQTLNSICVEMDTRYDLLKAAHVRNIKEYNEKFINRRLNPEKGHKFMPYIVVVIDEFGDLIMTAGKDVELPIARIAQLARAVGIHMIIATQRPTTNIITGTIKANFPARIAFRVSAMVDSRTILDRPGANQLIGRGDMLFLQGADPVRVQCAFIDTPEVAEITKFIARQQGYPTAFYLPEYVDENAGGDLGDVDMGRLDPLFEDAARLVVIHQQGSTSLIQRKFAIGYNRAGRIMDQLEKAGIVGPAQGSKAREVFCIDENDLEMRLNNLQ</sequence>
<evidence type="ECO:0000256" key="10">
    <source>
        <dbReference type="ARBA" id="ARBA00023125"/>
    </source>
</evidence>
<gene>
    <name evidence="17" type="primary">spoIIIE</name>
    <name evidence="18" type="ORF">B5G17_01935</name>
    <name evidence="17" type="ORF">ERS417307_00898</name>
</gene>
<keyword evidence="9 15" id="KW-1133">Transmembrane helix</keyword>
<evidence type="ECO:0000313" key="17">
    <source>
        <dbReference type="EMBL" id="CUO02726.1"/>
    </source>
</evidence>
<dbReference type="InterPro" id="IPR002543">
    <property type="entry name" value="FtsK_dom"/>
</dbReference>
<evidence type="ECO:0000256" key="8">
    <source>
        <dbReference type="ARBA" id="ARBA00022840"/>
    </source>
</evidence>
<keyword evidence="12" id="KW-0131">Cell cycle</keyword>
<dbReference type="PROSITE" id="PS50901">
    <property type="entry name" value="FTSK"/>
    <property type="match status" value="1"/>
</dbReference>
<dbReference type="Proteomes" id="UP000095419">
    <property type="component" value="Unassembled WGS sequence"/>
</dbReference>
<feature type="binding site" evidence="13">
    <location>
        <begin position="497"/>
        <end position="504"/>
    </location>
    <ligand>
        <name>ATP</name>
        <dbReference type="ChEBI" id="CHEBI:30616"/>
    </ligand>
</feature>
<reference evidence="17 19" key="1">
    <citation type="submission" date="2015-09" db="EMBL/GenBank/DDBJ databases">
        <authorList>
            <consortium name="Pathogen Informatics"/>
        </authorList>
    </citation>
    <scope>NUCLEOTIDE SEQUENCE [LARGE SCALE GENOMIC DNA]</scope>
    <source>
        <strain evidence="17 19">2789STDY5608791</strain>
    </source>
</reference>
<reference evidence="18" key="3">
    <citation type="journal article" date="2018" name="BMC Genomics">
        <title>Whole genome sequencing and function prediction of 133 gut anaerobes isolated from chicken caecum in pure cultures.</title>
        <authorList>
            <person name="Medvecky M."/>
            <person name="Cejkova D."/>
            <person name="Polansky O."/>
            <person name="Karasova D."/>
            <person name="Kubasova T."/>
            <person name="Cizek A."/>
            <person name="Rychlik I."/>
        </authorList>
    </citation>
    <scope>NUCLEOTIDE SEQUENCE</scope>
    <source>
        <strain evidence="18">An67</strain>
    </source>
</reference>
<feature type="region of interest" description="Disordered" evidence="14">
    <location>
        <begin position="221"/>
        <end position="331"/>
    </location>
</feature>
<accession>A0A174BT45</accession>
<evidence type="ECO:0000313" key="18">
    <source>
        <dbReference type="EMBL" id="OUN57152.1"/>
    </source>
</evidence>
<reference evidence="20" key="2">
    <citation type="submission" date="2017-04" db="EMBL/GenBank/DDBJ databases">
        <title>Function of individual gut microbiota members based on whole genome sequencing of pure cultures obtained from chicken caecum.</title>
        <authorList>
            <person name="Medvecky M."/>
            <person name="Cejkova D."/>
            <person name="Polansky O."/>
            <person name="Karasova D."/>
            <person name="Kubasova T."/>
            <person name="Cizek A."/>
            <person name="Rychlik I."/>
        </authorList>
    </citation>
    <scope>NUCLEOTIDE SEQUENCE [LARGE SCALE GENOMIC DNA]</scope>
    <source>
        <strain evidence="20">An67</strain>
    </source>
</reference>
<dbReference type="RefSeq" id="WP_057087268.1">
    <property type="nucleotide sequence ID" value="NZ_CYZF01000002.1"/>
</dbReference>
<feature type="transmembrane region" description="Helical" evidence="15">
    <location>
        <begin position="30"/>
        <end position="54"/>
    </location>
</feature>
<keyword evidence="3" id="KW-1003">Cell membrane</keyword>
<dbReference type="EMBL" id="CYZF01000002">
    <property type="protein sequence ID" value="CUO02726.1"/>
    <property type="molecule type" value="Genomic_DNA"/>
</dbReference>
<keyword evidence="5 15" id="KW-0812">Transmembrane</keyword>
<dbReference type="Pfam" id="PF17854">
    <property type="entry name" value="FtsK_alpha"/>
    <property type="match status" value="1"/>
</dbReference>
<keyword evidence="11 15" id="KW-0472">Membrane</keyword>
<dbReference type="EMBL" id="NFHS01000001">
    <property type="protein sequence ID" value="OUN57152.1"/>
    <property type="molecule type" value="Genomic_DNA"/>
</dbReference>
<feature type="transmembrane region" description="Helical" evidence="15">
    <location>
        <begin position="89"/>
        <end position="112"/>
    </location>
</feature>
<dbReference type="GO" id="GO:0007059">
    <property type="term" value="P:chromosome segregation"/>
    <property type="evidence" value="ECO:0007669"/>
    <property type="project" value="UniProtKB-KW"/>
</dbReference>
<feature type="compositionally biased region" description="Basic and acidic residues" evidence="14">
    <location>
        <begin position="225"/>
        <end position="237"/>
    </location>
</feature>
<feature type="transmembrane region" description="Helical" evidence="15">
    <location>
        <begin position="124"/>
        <end position="147"/>
    </location>
</feature>
<evidence type="ECO:0000256" key="13">
    <source>
        <dbReference type="PROSITE-ProRule" id="PRU00289"/>
    </source>
</evidence>
<dbReference type="SUPFAM" id="SSF52540">
    <property type="entry name" value="P-loop containing nucleoside triphosphate hydrolases"/>
    <property type="match status" value="1"/>
</dbReference>
<comment type="similarity">
    <text evidence="2">Belongs to the FtsK/SpoIIIE/SftA family.</text>
</comment>
<keyword evidence="4" id="KW-0132">Cell division</keyword>
<evidence type="ECO:0000256" key="12">
    <source>
        <dbReference type="ARBA" id="ARBA00023306"/>
    </source>
</evidence>
<evidence type="ECO:0000313" key="19">
    <source>
        <dbReference type="Proteomes" id="UP000095419"/>
    </source>
</evidence>
<evidence type="ECO:0000313" key="20">
    <source>
        <dbReference type="Proteomes" id="UP000196329"/>
    </source>
</evidence>
<feature type="compositionally biased region" description="Acidic residues" evidence="14">
    <location>
        <begin position="253"/>
        <end position="266"/>
    </location>
</feature>
<organism evidence="17 19">
    <name type="scientific">Bacteroides uniformis</name>
    <dbReference type="NCBI Taxonomy" id="820"/>
    <lineage>
        <taxon>Bacteria</taxon>
        <taxon>Pseudomonadati</taxon>
        <taxon>Bacteroidota</taxon>
        <taxon>Bacteroidia</taxon>
        <taxon>Bacteroidales</taxon>
        <taxon>Bacteroidaceae</taxon>
        <taxon>Bacteroides</taxon>
    </lineage>
</organism>
<dbReference type="InterPro" id="IPR027417">
    <property type="entry name" value="P-loop_NTPase"/>
</dbReference>
<evidence type="ECO:0000259" key="16">
    <source>
        <dbReference type="PROSITE" id="PS50901"/>
    </source>
</evidence>
<dbReference type="Gene3D" id="3.40.50.300">
    <property type="entry name" value="P-loop containing nucleotide triphosphate hydrolases"/>
    <property type="match status" value="1"/>
</dbReference>
<evidence type="ECO:0000256" key="5">
    <source>
        <dbReference type="ARBA" id="ARBA00022692"/>
    </source>
</evidence>
<proteinExistence type="inferred from homology"/>
<comment type="subcellular location">
    <subcellularLocation>
        <location evidence="1">Cell membrane</location>
        <topology evidence="1">Multi-pass membrane protein</topology>
    </subcellularLocation>
</comment>
<dbReference type="Proteomes" id="UP000196329">
    <property type="component" value="Unassembled WGS sequence"/>
</dbReference>
<evidence type="ECO:0000256" key="11">
    <source>
        <dbReference type="ARBA" id="ARBA00023136"/>
    </source>
</evidence>
<evidence type="ECO:0000256" key="14">
    <source>
        <dbReference type="SAM" id="MobiDB-lite"/>
    </source>
</evidence>
<dbReference type="GO" id="GO:0003677">
    <property type="term" value="F:DNA binding"/>
    <property type="evidence" value="ECO:0007669"/>
    <property type="project" value="UniProtKB-KW"/>
</dbReference>
<dbReference type="InterPro" id="IPR036388">
    <property type="entry name" value="WH-like_DNA-bd_sf"/>
</dbReference>
<evidence type="ECO:0000256" key="15">
    <source>
        <dbReference type="SAM" id="Phobius"/>
    </source>
</evidence>
<keyword evidence="6 13" id="KW-0547">Nucleotide-binding</keyword>
<feature type="compositionally biased region" description="Basic and acidic residues" evidence="14">
    <location>
        <begin position="279"/>
        <end position="288"/>
    </location>
</feature>
<evidence type="ECO:0000256" key="7">
    <source>
        <dbReference type="ARBA" id="ARBA00022829"/>
    </source>
</evidence>
<dbReference type="GO" id="GO:0005886">
    <property type="term" value="C:plasma membrane"/>
    <property type="evidence" value="ECO:0007669"/>
    <property type="project" value="UniProtKB-SubCell"/>
</dbReference>